<evidence type="ECO:0000313" key="1">
    <source>
        <dbReference type="EMBL" id="CAG8468504.1"/>
    </source>
</evidence>
<accession>A0ACA9KEH9</accession>
<evidence type="ECO:0000313" key="2">
    <source>
        <dbReference type="Proteomes" id="UP000789702"/>
    </source>
</evidence>
<keyword evidence="2" id="KW-1185">Reference proteome</keyword>
<dbReference type="EMBL" id="CAJVPU010001009">
    <property type="protein sequence ID" value="CAG8468504.1"/>
    <property type="molecule type" value="Genomic_DNA"/>
</dbReference>
<gene>
    <name evidence="1" type="ORF">DHETER_LOCUS1602</name>
</gene>
<proteinExistence type="predicted"/>
<sequence length="40" mass="4680">MTINTLRLTCVSVTYNQLYDYIANTWHIFFALESNISIPI</sequence>
<reference evidence="1" key="1">
    <citation type="submission" date="2021-06" db="EMBL/GenBank/DDBJ databases">
        <authorList>
            <person name="Kallberg Y."/>
            <person name="Tangrot J."/>
            <person name="Rosling A."/>
        </authorList>
    </citation>
    <scope>NUCLEOTIDE SEQUENCE</scope>
    <source>
        <strain evidence="1">IL203A</strain>
    </source>
</reference>
<organism evidence="1 2">
    <name type="scientific">Dentiscutata heterogama</name>
    <dbReference type="NCBI Taxonomy" id="1316150"/>
    <lineage>
        <taxon>Eukaryota</taxon>
        <taxon>Fungi</taxon>
        <taxon>Fungi incertae sedis</taxon>
        <taxon>Mucoromycota</taxon>
        <taxon>Glomeromycotina</taxon>
        <taxon>Glomeromycetes</taxon>
        <taxon>Diversisporales</taxon>
        <taxon>Gigasporaceae</taxon>
        <taxon>Dentiscutata</taxon>
    </lineage>
</organism>
<protein>
    <submittedName>
        <fullName evidence="1">4543_t:CDS:1</fullName>
    </submittedName>
</protein>
<comment type="caution">
    <text evidence="1">The sequence shown here is derived from an EMBL/GenBank/DDBJ whole genome shotgun (WGS) entry which is preliminary data.</text>
</comment>
<dbReference type="Proteomes" id="UP000789702">
    <property type="component" value="Unassembled WGS sequence"/>
</dbReference>
<name>A0ACA9KEH9_9GLOM</name>